<dbReference type="Proteomes" id="UP000727407">
    <property type="component" value="Unassembled WGS sequence"/>
</dbReference>
<dbReference type="PANTHER" id="PTHR14015">
    <property type="entry name" value="OPIOID GROWTH FACTOR RECEPTOR OGFR ZETA-TYPE OPIOID RECEPTOR"/>
    <property type="match status" value="1"/>
</dbReference>
<protein>
    <submittedName>
        <fullName evidence="4">Opioid growth factor receptor-like protein 1</fullName>
    </submittedName>
</protein>
<evidence type="ECO:0000313" key="4">
    <source>
        <dbReference type="EMBL" id="KAF5904604.1"/>
    </source>
</evidence>
<feature type="compositionally biased region" description="Polar residues" evidence="2">
    <location>
        <begin position="1"/>
        <end position="16"/>
    </location>
</feature>
<name>A0A8J4X7E4_CLAMG</name>
<accession>A0A8J4X7E4</accession>
<dbReference type="GO" id="GO:0016020">
    <property type="term" value="C:membrane"/>
    <property type="evidence" value="ECO:0007669"/>
    <property type="project" value="InterPro"/>
</dbReference>
<comment type="caution">
    <text evidence="4">The sequence shown here is derived from an EMBL/GenBank/DDBJ whole genome shotgun (WGS) entry which is preliminary data.</text>
</comment>
<sequence length="460" mass="55529">MSPTHWAMGNSQNSLKDNCEEYDSTWEGENGSDHEGPTEEFRRDEEVKRRLLKSYQLMLDFYGIKLVDEVTGGVERAEHWRERLENLNRNTHNNLRITRILKCLGLLGFQHYQKPLVHFFLEETLVTETLPRLKQSVLDYFIFAVVDKSERRELIRFAFDHFKPKDKFVWCPRRILSKWLKELEREDGTVTKQQTRKPQRNLEAARDMQMFRQRCQMLRHSSRSHGQDDSYNLYFYQNRIPFQPHGVCIEDFHKDWFGDYTRLERVHSYIQWLFPTQEPGVNTYAHVLTPIEIKHFCEDKTVKKRLLKSYKLMLDFYGIRLVNEETGEVRRANNWRERFENLNRNRHNNLRITRILKCLGLLGFRRYQAPLVYFFLKETLIKGTLPHVKQSALDYFIFAILDKYERRQLIKFAFSHFEPKEQFVWCPDRIQRKYLKGAPRKEHPSQTSDVSRRGVMHHQM</sequence>
<dbReference type="AlphaFoldDB" id="A0A8J4X7E4"/>
<dbReference type="InterPro" id="IPR039574">
    <property type="entry name" value="OGFr"/>
</dbReference>
<comment type="similarity">
    <text evidence="1">Belongs to the opioid growth factor receptor family.</text>
</comment>
<proteinExistence type="inferred from homology"/>
<reference evidence="4" key="1">
    <citation type="submission" date="2020-07" db="EMBL/GenBank/DDBJ databases">
        <title>Clarias magur genome sequencing, assembly and annotation.</title>
        <authorList>
            <person name="Kushwaha B."/>
            <person name="Kumar R."/>
            <person name="Das P."/>
            <person name="Joshi C.G."/>
            <person name="Kumar D."/>
            <person name="Nagpure N.S."/>
            <person name="Pandey M."/>
            <person name="Agarwal S."/>
            <person name="Srivastava S."/>
            <person name="Singh M."/>
            <person name="Sahoo L."/>
            <person name="Jayasankar P."/>
            <person name="Meher P.K."/>
            <person name="Koringa P.G."/>
            <person name="Iquebal M.A."/>
            <person name="Das S.P."/>
            <person name="Bit A."/>
            <person name="Patnaik S."/>
            <person name="Patel N."/>
            <person name="Shah T.M."/>
            <person name="Hinsu A."/>
            <person name="Jena J.K."/>
        </authorList>
    </citation>
    <scope>NUCLEOTIDE SEQUENCE</scope>
    <source>
        <strain evidence="4">CIFAMagur01</strain>
        <tissue evidence="4">Testis</tissue>
    </source>
</reference>
<keyword evidence="5" id="KW-1185">Reference proteome</keyword>
<evidence type="ECO:0000256" key="1">
    <source>
        <dbReference type="ARBA" id="ARBA00010365"/>
    </source>
</evidence>
<feature type="domain" description="Opioid growth factor receptor (OGFr) conserved" evidence="3">
    <location>
        <begin position="38"/>
        <end position="174"/>
    </location>
</feature>
<evidence type="ECO:0000259" key="3">
    <source>
        <dbReference type="Pfam" id="PF04664"/>
    </source>
</evidence>
<feature type="region of interest" description="Disordered" evidence="2">
    <location>
        <begin position="436"/>
        <end position="460"/>
    </location>
</feature>
<feature type="compositionally biased region" description="Basic and acidic residues" evidence="2">
    <location>
        <begin position="31"/>
        <end position="43"/>
    </location>
</feature>
<dbReference type="Pfam" id="PF04664">
    <property type="entry name" value="OGFr_N"/>
    <property type="match status" value="2"/>
</dbReference>
<feature type="region of interest" description="Disordered" evidence="2">
    <location>
        <begin position="1"/>
        <end position="43"/>
    </location>
</feature>
<keyword evidence="4" id="KW-0675">Receptor</keyword>
<evidence type="ECO:0000256" key="2">
    <source>
        <dbReference type="SAM" id="MobiDB-lite"/>
    </source>
</evidence>
<feature type="domain" description="Opioid growth factor receptor (OGFr) conserved" evidence="3">
    <location>
        <begin position="227"/>
        <end position="429"/>
    </location>
</feature>
<dbReference type="InterPro" id="IPR006757">
    <property type="entry name" value="OGF_rcpt"/>
</dbReference>
<organism evidence="4 5">
    <name type="scientific">Clarias magur</name>
    <name type="common">Asian catfish</name>
    <name type="synonym">Macropteronotus magur</name>
    <dbReference type="NCBI Taxonomy" id="1594786"/>
    <lineage>
        <taxon>Eukaryota</taxon>
        <taxon>Metazoa</taxon>
        <taxon>Chordata</taxon>
        <taxon>Craniata</taxon>
        <taxon>Vertebrata</taxon>
        <taxon>Euteleostomi</taxon>
        <taxon>Actinopterygii</taxon>
        <taxon>Neopterygii</taxon>
        <taxon>Teleostei</taxon>
        <taxon>Ostariophysi</taxon>
        <taxon>Siluriformes</taxon>
        <taxon>Clariidae</taxon>
        <taxon>Clarias</taxon>
    </lineage>
</organism>
<dbReference type="PANTHER" id="PTHR14015:SF1">
    <property type="entry name" value="OPIOID GROWTH FACTOR RECEPTOR"/>
    <property type="match status" value="1"/>
</dbReference>
<evidence type="ECO:0000313" key="5">
    <source>
        <dbReference type="Proteomes" id="UP000727407"/>
    </source>
</evidence>
<dbReference type="GO" id="GO:0140625">
    <property type="term" value="F:opioid growth factor receptor activity"/>
    <property type="evidence" value="ECO:0007669"/>
    <property type="project" value="InterPro"/>
</dbReference>
<gene>
    <name evidence="4" type="ORF">DAT39_005762</name>
</gene>
<dbReference type="EMBL" id="QNUK01000055">
    <property type="protein sequence ID" value="KAF5904604.1"/>
    <property type="molecule type" value="Genomic_DNA"/>
</dbReference>
<dbReference type="OrthoDB" id="9030204at2759"/>